<name>A0A167QXK0_CALVF</name>
<dbReference type="PRINTS" id="PR00081">
    <property type="entry name" value="GDHRDH"/>
</dbReference>
<dbReference type="Proteomes" id="UP000076738">
    <property type="component" value="Unassembled WGS sequence"/>
</dbReference>
<comment type="similarity">
    <text evidence="1">Belongs to the short-chain dehydrogenases/reductases (SDR) family.</text>
</comment>
<organism evidence="3 4">
    <name type="scientific">Calocera viscosa (strain TUFC12733)</name>
    <dbReference type="NCBI Taxonomy" id="1330018"/>
    <lineage>
        <taxon>Eukaryota</taxon>
        <taxon>Fungi</taxon>
        <taxon>Dikarya</taxon>
        <taxon>Basidiomycota</taxon>
        <taxon>Agaricomycotina</taxon>
        <taxon>Dacrymycetes</taxon>
        <taxon>Dacrymycetales</taxon>
        <taxon>Dacrymycetaceae</taxon>
        <taxon>Calocera</taxon>
    </lineage>
</organism>
<accession>A0A167QXK0</accession>
<protein>
    <submittedName>
        <fullName evidence="3">NAD-P-binding protein</fullName>
    </submittedName>
</protein>
<dbReference type="InterPro" id="IPR036291">
    <property type="entry name" value="NAD(P)-bd_dom_sf"/>
</dbReference>
<dbReference type="PANTHER" id="PTHR42901">
    <property type="entry name" value="ALCOHOL DEHYDROGENASE"/>
    <property type="match status" value="1"/>
</dbReference>
<evidence type="ECO:0000313" key="3">
    <source>
        <dbReference type="EMBL" id="KZP00349.1"/>
    </source>
</evidence>
<dbReference type="CDD" id="cd05233">
    <property type="entry name" value="SDR_c"/>
    <property type="match status" value="1"/>
</dbReference>
<dbReference type="AlphaFoldDB" id="A0A167QXK0"/>
<keyword evidence="2" id="KW-0560">Oxidoreductase</keyword>
<dbReference type="InterPro" id="IPR002347">
    <property type="entry name" value="SDR_fam"/>
</dbReference>
<dbReference type="EMBL" id="KV417269">
    <property type="protein sequence ID" value="KZP00349.1"/>
    <property type="molecule type" value="Genomic_DNA"/>
</dbReference>
<evidence type="ECO:0000256" key="1">
    <source>
        <dbReference type="ARBA" id="ARBA00006484"/>
    </source>
</evidence>
<reference evidence="3 4" key="1">
    <citation type="journal article" date="2016" name="Mol. Biol. Evol.">
        <title>Comparative Genomics of Early-Diverging Mushroom-Forming Fungi Provides Insights into the Origins of Lignocellulose Decay Capabilities.</title>
        <authorList>
            <person name="Nagy L.G."/>
            <person name="Riley R."/>
            <person name="Tritt A."/>
            <person name="Adam C."/>
            <person name="Daum C."/>
            <person name="Floudas D."/>
            <person name="Sun H."/>
            <person name="Yadav J.S."/>
            <person name="Pangilinan J."/>
            <person name="Larsson K.H."/>
            <person name="Matsuura K."/>
            <person name="Barry K."/>
            <person name="Labutti K."/>
            <person name="Kuo R."/>
            <person name="Ohm R.A."/>
            <person name="Bhattacharya S.S."/>
            <person name="Shirouzu T."/>
            <person name="Yoshinaga Y."/>
            <person name="Martin F.M."/>
            <person name="Grigoriev I.V."/>
            <person name="Hibbett D.S."/>
        </authorList>
    </citation>
    <scope>NUCLEOTIDE SEQUENCE [LARGE SCALE GENOMIC DNA]</scope>
    <source>
        <strain evidence="3 4">TUFC12733</strain>
    </source>
</reference>
<dbReference type="SUPFAM" id="SSF51735">
    <property type="entry name" value="NAD(P)-binding Rossmann-fold domains"/>
    <property type="match status" value="1"/>
</dbReference>
<evidence type="ECO:0000313" key="4">
    <source>
        <dbReference type="Proteomes" id="UP000076738"/>
    </source>
</evidence>
<keyword evidence="4" id="KW-1185">Reference proteome</keyword>
<dbReference type="Pfam" id="PF00106">
    <property type="entry name" value="adh_short"/>
    <property type="match status" value="1"/>
</dbReference>
<dbReference type="STRING" id="1330018.A0A167QXK0"/>
<proteinExistence type="inferred from homology"/>
<dbReference type="OrthoDB" id="1933717at2759"/>
<dbReference type="PANTHER" id="PTHR42901:SF1">
    <property type="entry name" value="ALCOHOL DEHYDROGENASE"/>
    <property type="match status" value="1"/>
</dbReference>
<dbReference type="GO" id="GO:0016491">
    <property type="term" value="F:oxidoreductase activity"/>
    <property type="evidence" value="ECO:0007669"/>
    <property type="project" value="UniProtKB-KW"/>
</dbReference>
<sequence>MSNLVFPSTADQDLPVTQHHDIYPGIDPSKFQASLTGKVVFVTGASRGIGEATARAFAQSGATVFLAARKTATLESVKAGILKDFPGAKVAYHVADVTKPESVKAAVDACIAAFGKIDIVVSNSGAVEDILRKLAYTVNGGILGQVLSARMTKVQSLNNVQEVNVQGNFNVAHYTLPHLSKTHGYLIFVSSIGAQYITPGLSGYQSTKHVLNRLVEFIVAEGDGTVKVFSLHPGGIKTEMSMSGGPDVAQYLIDDVKLPAWTMVRLVHGEEDYLSGRYISSNWDMDEVLTKWKGPILRDDALKNRLTMPREL</sequence>
<dbReference type="Gene3D" id="3.40.50.720">
    <property type="entry name" value="NAD(P)-binding Rossmann-like Domain"/>
    <property type="match status" value="1"/>
</dbReference>
<gene>
    <name evidence="3" type="ORF">CALVIDRAFT_595179</name>
</gene>
<evidence type="ECO:0000256" key="2">
    <source>
        <dbReference type="ARBA" id="ARBA00023002"/>
    </source>
</evidence>